<dbReference type="EC" id="4.3.2.3" evidence="4"/>
<dbReference type="Gene3D" id="3.90.850.10">
    <property type="entry name" value="Fumarylacetoacetase-like, C-terminal domain"/>
    <property type="match status" value="1"/>
</dbReference>
<evidence type="ECO:0000259" key="3">
    <source>
        <dbReference type="Pfam" id="PF01557"/>
    </source>
</evidence>
<dbReference type="GO" id="GO:0050385">
    <property type="term" value="F:ureidoglycolate lyase activity"/>
    <property type="evidence" value="ECO:0007669"/>
    <property type="project" value="UniProtKB-EC"/>
</dbReference>
<dbReference type="GO" id="GO:0016853">
    <property type="term" value="F:isomerase activity"/>
    <property type="evidence" value="ECO:0007669"/>
    <property type="project" value="UniProtKB-ARBA"/>
</dbReference>
<dbReference type="PANTHER" id="PTHR42796:SF4">
    <property type="entry name" value="FUMARYLACETOACETATE HYDROLASE DOMAIN-CONTAINING PROTEIN 2A"/>
    <property type="match status" value="1"/>
</dbReference>
<dbReference type="Pfam" id="PF01557">
    <property type="entry name" value="FAA_hydrolase"/>
    <property type="match status" value="1"/>
</dbReference>
<dbReference type="EMBL" id="LR215973">
    <property type="protein sequence ID" value="VFA97783.1"/>
    <property type="molecule type" value="Genomic_DNA"/>
</dbReference>
<keyword evidence="4" id="KW-0456">Lyase</keyword>
<dbReference type="PANTHER" id="PTHR42796">
    <property type="entry name" value="FUMARYLACETOACETATE HYDROLASE DOMAIN-CONTAINING PROTEIN 2A-RELATED"/>
    <property type="match status" value="1"/>
</dbReference>
<comment type="similarity">
    <text evidence="1">Belongs to the FAH family.</text>
</comment>
<evidence type="ECO:0000256" key="1">
    <source>
        <dbReference type="ARBA" id="ARBA00010211"/>
    </source>
</evidence>
<evidence type="ECO:0000313" key="5">
    <source>
        <dbReference type="Proteomes" id="UP000290439"/>
    </source>
</evidence>
<evidence type="ECO:0000256" key="2">
    <source>
        <dbReference type="ARBA" id="ARBA00022723"/>
    </source>
</evidence>
<accession>A0A4V6IC30</accession>
<proteinExistence type="inferred from homology"/>
<sequence>MRLATVRTSEGTSAGRVADTHIELLPFRDVGELLGAGPDWWVMAEGPAIASIELADADFAPLVPKPEKIICVGANYQGHLAEIGLPKPEYPTVFAKYSRALIGANDPIALSSESSGIDWEVELGVIIGSPIRHASTAEALDAVAGYTIINDISMRDWQVRTSQFLQGKTFEATTPIGPYLVTPDEVDHAGNLRMTCSVDGAVMQEARTGEMLFPVAELLSYLSTIITLVPGDVIATGTPEGVGAFHRPPKYLAAGQIVTTEIEGLGRQVNRCRADTDALAG</sequence>
<dbReference type="InterPro" id="IPR011234">
    <property type="entry name" value="Fumarylacetoacetase-like_C"/>
</dbReference>
<dbReference type="Proteomes" id="UP000290439">
    <property type="component" value="Chromosome"/>
</dbReference>
<dbReference type="AlphaFoldDB" id="A0A4V6IC30"/>
<dbReference type="InterPro" id="IPR051121">
    <property type="entry name" value="FAH"/>
</dbReference>
<dbReference type="SUPFAM" id="SSF56529">
    <property type="entry name" value="FAH"/>
    <property type="match status" value="1"/>
</dbReference>
<gene>
    <name evidence="4" type="ORF">NCTC10797_01548</name>
</gene>
<organism evidence="4 5">
    <name type="scientific">Nocardia cyriacigeorgica</name>
    <dbReference type="NCBI Taxonomy" id="135487"/>
    <lineage>
        <taxon>Bacteria</taxon>
        <taxon>Bacillati</taxon>
        <taxon>Actinomycetota</taxon>
        <taxon>Actinomycetes</taxon>
        <taxon>Mycobacteriales</taxon>
        <taxon>Nocardiaceae</taxon>
        <taxon>Nocardia</taxon>
    </lineage>
</organism>
<name>A0A4V6IC30_9NOCA</name>
<dbReference type="GO" id="GO:0019752">
    <property type="term" value="P:carboxylic acid metabolic process"/>
    <property type="evidence" value="ECO:0007669"/>
    <property type="project" value="UniProtKB-ARBA"/>
</dbReference>
<feature type="domain" description="Fumarylacetoacetase-like C-terminal" evidence="3">
    <location>
        <begin position="68"/>
        <end position="271"/>
    </location>
</feature>
<dbReference type="GO" id="GO:0046872">
    <property type="term" value="F:metal ion binding"/>
    <property type="evidence" value="ECO:0007669"/>
    <property type="project" value="UniProtKB-KW"/>
</dbReference>
<keyword evidence="2" id="KW-0479">Metal-binding</keyword>
<evidence type="ECO:0000313" key="4">
    <source>
        <dbReference type="EMBL" id="VFA97783.1"/>
    </source>
</evidence>
<dbReference type="FunFam" id="3.90.850.10:FF:000002">
    <property type="entry name" value="2-hydroxyhepta-2,4-diene-1,7-dioate isomerase"/>
    <property type="match status" value="1"/>
</dbReference>
<protein>
    <submittedName>
        <fullName evidence="4">Ureidoglycolate lyase</fullName>
        <ecNumber evidence="4">4.3.2.3</ecNumber>
    </submittedName>
</protein>
<dbReference type="InterPro" id="IPR036663">
    <property type="entry name" value="Fumarylacetoacetase_C_sf"/>
</dbReference>
<reference evidence="4 5" key="1">
    <citation type="submission" date="2019-02" db="EMBL/GenBank/DDBJ databases">
        <authorList>
            <consortium name="Pathogen Informatics"/>
        </authorList>
    </citation>
    <scope>NUCLEOTIDE SEQUENCE [LARGE SCALE GENOMIC DNA]</scope>
    <source>
        <strain evidence="4 5">3012STDY6756504</strain>
    </source>
</reference>